<dbReference type="HOGENOM" id="CLU_2853539_0_0_1"/>
<keyword evidence="2" id="KW-1185">Reference proteome</keyword>
<protein>
    <submittedName>
        <fullName evidence="1">Uncharacterized protein</fullName>
    </submittedName>
</protein>
<name>A0A0E0F211_9ORYZ</name>
<reference evidence="1" key="1">
    <citation type="submission" date="2015-04" db="UniProtKB">
        <authorList>
            <consortium name="EnsemblPlants"/>
        </authorList>
    </citation>
    <scope>IDENTIFICATION</scope>
</reference>
<dbReference type="AlphaFoldDB" id="A0A0E0F211"/>
<dbReference type="EnsemblPlants" id="OMERI11G01790.1">
    <property type="protein sequence ID" value="OMERI11G01790.1"/>
    <property type="gene ID" value="OMERI11G01790"/>
</dbReference>
<accession>A0A0E0F211</accession>
<proteinExistence type="predicted"/>
<reference evidence="1" key="2">
    <citation type="submission" date="2018-05" db="EMBL/GenBank/DDBJ databases">
        <title>OmerRS3 (Oryza meridionalis Reference Sequence Version 3).</title>
        <authorList>
            <person name="Zhang J."/>
            <person name="Kudrna D."/>
            <person name="Lee S."/>
            <person name="Talag J."/>
            <person name="Welchert J."/>
            <person name="Wing R.A."/>
        </authorList>
    </citation>
    <scope>NUCLEOTIDE SEQUENCE [LARGE SCALE GENOMIC DNA]</scope>
    <source>
        <strain evidence="1">cv. OR44</strain>
    </source>
</reference>
<dbReference type="STRING" id="40149.A0A0E0F211"/>
<evidence type="ECO:0000313" key="1">
    <source>
        <dbReference type="EnsemblPlants" id="OMERI11G01790.1"/>
    </source>
</evidence>
<dbReference type="Gramene" id="OMERI11G01790.1">
    <property type="protein sequence ID" value="OMERI11G01790.1"/>
    <property type="gene ID" value="OMERI11G01790"/>
</dbReference>
<evidence type="ECO:0000313" key="2">
    <source>
        <dbReference type="Proteomes" id="UP000008021"/>
    </source>
</evidence>
<sequence>MREIIKFPSILCRHPNLLPAAGVPAHLLHRFSALPDVDHPSLPTSTPTPTSTRSSILDLQLAVRG</sequence>
<dbReference type="Proteomes" id="UP000008021">
    <property type="component" value="Chromosome 11"/>
</dbReference>
<organism evidence="1">
    <name type="scientific">Oryza meridionalis</name>
    <dbReference type="NCBI Taxonomy" id="40149"/>
    <lineage>
        <taxon>Eukaryota</taxon>
        <taxon>Viridiplantae</taxon>
        <taxon>Streptophyta</taxon>
        <taxon>Embryophyta</taxon>
        <taxon>Tracheophyta</taxon>
        <taxon>Spermatophyta</taxon>
        <taxon>Magnoliopsida</taxon>
        <taxon>Liliopsida</taxon>
        <taxon>Poales</taxon>
        <taxon>Poaceae</taxon>
        <taxon>BOP clade</taxon>
        <taxon>Oryzoideae</taxon>
        <taxon>Oryzeae</taxon>
        <taxon>Oryzinae</taxon>
        <taxon>Oryza</taxon>
    </lineage>
</organism>